<dbReference type="EMBL" id="JAHOPB010000001">
    <property type="protein sequence ID" value="MBU8873992.1"/>
    <property type="molecule type" value="Genomic_DNA"/>
</dbReference>
<proteinExistence type="predicted"/>
<reference evidence="3 4" key="1">
    <citation type="submission" date="2021-06" db="EMBL/GenBank/DDBJ databases">
        <authorList>
            <person name="Lee D.H."/>
        </authorList>
    </citation>
    <scope>NUCLEOTIDE SEQUENCE [LARGE SCALE GENOMIC DNA]</scope>
    <source>
        <strain evidence="3 4">MMS21-HV4-11</strain>
    </source>
</reference>
<protein>
    <submittedName>
        <fullName evidence="3">DUF2470 domain-containing protein</fullName>
    </submittedName>
</protein>
<feature type="domain" description="DUF2470" evidence="1">
    <location>
        <begin position="161"/>
        <end position="231"/>
    </location>
</feature>
<comment type="caution">
    <text evidence="3">The sequence shown here is derived from an EMBL/GenBank/DDBJ whole genome shotgun (WGS) entry which is preliminary data.</text>
</comment>
<dbReference type="PANTHER" id="PTHR13343">
    <property type="entry name" value="CREG1 PROTEIN"/>
    <property type="match status" value="1"/>
</dbReference>
<dbReference type="Pfam" id="PF13883">
    <property type="entry name" value="CREG_beta-barrel"/>
    <property type="match status" value="1"/>
</dbReference>
<sequence length="246" mass="26636">MTQDDMPRTVRALLRGLDRASLATFLPAEPAGWPYASLVLVAVDHDLTPILLLSDLAEHTKAIRADGRVSLLFDGTAGLDQPLTGPRVTVLGRAERTDDERLKRRFLARHPDAALYAGFRDFGFYRVSVERSHLVGGFGKIRWIDRTGLAAPEAEGLAAAEQGIVGHMNEDHGDAVQLYAEKLIGRTAGGWTMTGIDPEGLDLRRGGETARLDFDAPLGAAGDARKVLVALVARARTDPPAKPEER</sequence>
<evidence type="ECO:0000259" key="2">
    <source>
        <dbReference type="Pfam" id="PF13883"/>
    </source>
</evidence>
<evidence type="ECO:0000313" key="4">
    <source>
        <dbReference type="Proteomes" id="UP000727907"/>
    </source>
</evidence>
<gene>
    <name evidence="3" type="ORF">KQ910_09465</name>
</gene>
<dbReference type="RefSeq" id="WP_216958755.1">
    <property type="nucleotide sequence ID" value="NZ_JAHOPB010000001.1"/>
</dbReference>
<evidence type="ECO:0000259" key="1">
    <source>
        <dbReference type="Pfam" id="PF10615"/>
    </source>
</evidence>
<evidence type="ECO:0000313" key="3">
    <source>
        <dbReference type="EMBL" id="MBU8873992.1"/>
    </source>
</evidence>
<dbReference type="Proteomes" id="UP000727907">
    <property type="component" value="Unassembled WGS sequence"/>
</dbReference>
<organism evidence="3 4">
    <name type="scientific">Reyranella humidisoli</name>
    <dbReference type="NCBI Taxonomy" id="2849149"/>
    <lineage>
        <taxon>Bacteria</taxon>
        <taxon>Pseudomonadati</taxon>
        <taxon>Pseudomonadota</taxon>
        <taxon>Alphaproteobacteria</taxon>
        <taxon>Hyphomicrobiales</taxon>
        <taxon>Reyranellaceae</taxon>
        <taxon>Reyranella</taxon>
    </lineage>
</organism>
<dbReference type="InterPro" id="IPR019595">
    <property type="entry name" value="DUF2470"/>
</dbReference>
<keyword evidence="4" id="KW-1185">Reference proteome</keyword>
<name>A0ABS6IJR3_9HYPH</name>
<accession>A0ABS6IJR3</accession>
<dbReference type="PANTHER" id="PTHR13343:SF17">
    <property type="entry name" value="CELLULAR REPRESSOR OF E1A-STIMULATED GENES, ISOFORM A"/>
    <property type="match status" value="1"/>
</dbReference>
<dbReference type="Pfam" id="PF10615">
    <property type="entry name" value="DUF2470"/>
    <property type="match status" value="1"/>
</dbReference>
<dbReference type="InterPro" id="IPR055343">
    <property type="entry name" value="CREG_beta-barrel"/>
</dbReference>
<feature type="domain" description="CREG-like beta-barrel" evidence="2">
    <location>
        <begin position="3"/>
        <end position="146"/>
    </location>
</feature>